<protein>
    <recommendedName>
        <fullName evidence="5">At3g05675-like ankyrin-like domain-containing protein</fullName>
    </recommendedName>
</protein>
<dbReference type="PANTHER" id="PTHR31060:SF33">
    <property type="entry name" value="OS04G0278000 PROTEIN"/>
    <property type="match status" value="1"/>
</dbReference>
<reference evidence="6" key="1">
    <citation type="submission" date="2022-07" db="EMBL/GenBank/DDBJ databases">
        <authorList>
            <person name="Macas J."/>
            <person name="Novak P."/>
            <person name="Neumann P."/>
        </authorList>
    </citation>
    <scope>NUCLEOTIDE SEQUENCE</scope>
</reference>
<dbReference type="AlphaFoldDB" id="A0A9P0ZRF9"/>
<organism evidence="6 7">
    <name type="scientific">Cuscuta europaea</name>
    <name type="common">European dodder</name>
    <dbReference type="NCBI Taxonomy" id="41803"/>
    <lineage>
        <taxon>Eukaryota</taxon>
        <taxon>Viridiplantae</taxon>
        <taxon>Streptophyta</taxon>
        <taxon>Embryophyta</taxon>
        <taxon>Tracheophyta</taxon>
        <taxon>Spermatophyta</taxon>
        <taxon>Magnoliopsida</taxon>
        <taxon>eudicotyledons</taxon>
        <taxon>Gunneridae</taxon>
        <taxon>Pentapetalae</taxon>
        <taxon>asterids</taxon>
        <taxon>lamiids</taxon>
        <taxon>Solanales</taxon>
        <taxon>Convolvulaceae</taxon>
        <taxon>Cuscuteae</taxon>
        <taxon>Cuscuta</taxon>
        <taxon>Cuscuta subgen. Cuscuta</taxon>
    </lineage>
</organism>
<dbReference type="PANTHER" id="PTHR31060">
    <property type="entry name" value="OSJNBA0011J08.25 PROTEIN-RELATED"/>
    <property type="match status" value="1"/>
</dbReference>
<feature type="region of interest" description="Disordered" evidence="4">
    <location>
        <begin position="58"/>
        <end position="122"/>
    </location>
</feature>
<name>A0A9P0ZRF9_CUSEU</name>
<feature type="compositionally biased region" description="Basic residues" evidence="4">
    <location>
        <begin position="7"/>
        <end position="21"/>
    </location>
</feature>
<evidence type="ECO:0000256" key="1">
    <source>
        <dbReference type="ARBA" id="ARBA00002668"/>
    </source>
</evidence>
<evidence type="ECO:0000256" key="3">
    <source>
        <dbReference type="ARBA" id="ARBA00022786"/>
    </source>
</evidence>
<evidence type="ECO:0000313" key="7">
    <source>
        <dbReference type="Proteomes" id="UP001152484"/>
    </source>
</evidence>
<gene>
    <name evidence="6" type="ORF">CEURO_LOCUS18590</name>
</gene>
<accession>A0A9P0ZRF9</accession>
<dbReference type="InterPro" id="IPR038920">
    <property type="entry name" value="At3g05675-like"/>
</dbReference>
<sequence>MSDARPKSRNQRPPLSHRRRSSWCCSFAVPPYSPDNHVPARSASTQKNELTFPVKSSTLSSVSFPDSPQSQSCSKPNSVATRVGPRRILSPGRVSPIDSLDETLAAPNPAFQPHSPASSIEIAKSPPRRLECVVSSPDNNAALKEDGDLGIFDVRLNLKGKNGVKWALELNSEVLAANSSVFADSMADYRKKFKGLCTIEVPNVDNLGVFREAVELMFEEDIPKRLLKIGVYRAIDVLEVSVGIKFTRGILSCLEYIEAMPWTEEEDQKLRNLFTKLKFDDNDDEPARDIFARLYVQDSLDSEQKLARDLVLSVTTCSDANARNELKPLVKDLVCKSYEKEERPELNKEDIFGVCRSCLGSLVTLLEEATSNNNPYGKAKPPLIERISIQVDNMNWLLEILLDRHMAEDLVDMWTDQVRLLHLHKGASPMVRYELSRVSAQLFVAMGTRKMHCRSEARLGLMQAWFRPMLLDFGWLQRCKKGLDIKAVEEAMGQSLLTLPLKEQYLLFMDWFQCFSKNGTECPNLSKAFQIWWRRSFLRGSESCGVESR</sequence>
<dbReference type="Pfam" id="PF25553">
    <property type="entry name" value="BTB-POZ_ANK-like"/>
    <property type="match status" value="1"/>
</dbReference>
<keyword evidence="7" id="KW-1185">Reference proteome</keyword>
<keyword evidence="3" id="KW-0833">Ubl conjugation pathway</keyword>
<dbReference type="EMBL" id="CAMAPE010000053">
    <property type="protein sequence ID" value="CAH9109806.1"/>
    <property type="molecule type" value="Genomic_DNA"/>
</dbReference>
<evidence type="ECO:0000256" key="2">
    <source>
        <dbReference type="ARBA" id="ARBA00004906"/>
    </source>
</evidence>
<proteinExistence type="predicted"/>
<evidence type="ECO:0000256" key="4">
    <source>
        <dbReference type="SAM" id="MobiDB-lite"/>
    </source>
</evidence>
<dbReference type="OrthoDB" id="671361at2759"/>
<feature type="compositionally biased region" description="Polar residues" evidence="4">
    <location>
        <begin position="58"/>
        <end position="80"/>
    </location>
</feature>
<feature type="region of interest" description="Disordered" evidence="4">
    <location>
        <begin position="1"/>
        <end position="21"/>
    </location>
</feature>
<feature type="domain" description="At3g05675-like ankyrin-like" evidence="5">
    <location>
        <begin position="301"/>
        <end position="539"/>
    </location>
</feature>
<evidence type="ECO:0000259" key="5">
    <source>
        <dbReference type="Pfam" id="PF25553"/>
    </source>
</evidence>
<comment type="function">
    <text evidence="1">May act as a substrate-specific adapter of an E3 ubiquitin-protein ligase complex (CUL3-RBX1-BTB) which mediates the ubiquitination and subsequent proteasomal degradation of target proteins.</text>
</comment>
<comment type="pathway">
    <text evidence="2">Protein modification; protein ubiquitination.</text>
</comment>
<comment type="caution">
    <text evidence="6">The sequence shown here is derived from an EMBL/GenBank/DDBJ whole genome shotgun (WGS) entry which is preliminary data.</text>
</comment>
<dbReference type="Proteomes" id="UP001152484">
    <property type="component" value="Unassembled WGS sequence"/>
</dbReference>
<dbReference type="InterPro" id="IPR058039">
    <property type="entry name" value="At3g05675-like_ankyrin"/>
</dbReference>
<evidence type="ECO:0000313" key="6">
    <source>
        <dbReference type="EMBL" id="CAH9109806.1"/>
    </source>
</evidence>